<evidence type="ECO:0008006" key="3">
    <source>
        <dbReference type="Google" id="ProtNLM"/>
    </source>
</evidence>
<dbReference type="Proteomes" id="UP000239002">
    <property type="component" value="Unassembled WGS sequence"/>
</dbReference>
<dbReference type="EMBL" id="PTJE01000009">
    <property type="protein sequence ID" value="PPK92756.1"/>
    <property type="molecule type" value="Genomic_DNA"/>
</dbReference>
<comment type="caution">
    <text evidence="1">The sequence shown here is derived from an EMBL/GenBank/DDBJ whole genome shotgun (WGS) entry which is preliminary data.</text>
</comment>
<gene>
    <name evidence="1" type="ORF">LY01_02841</name>
</gene>
<accession>A0A2S6IEZ5</accession>
<name>A0A2S6IEZ5_9FLAO</name>
<evidence type="ECO:0000313" key="2">
    <source>
        <dbReference type="Proteomes" id="UP000239002"/>
    </source>
</evidence>
<dbReference type="Gene3D" id="2.40.160.50">
    <property type="entry name" value="membrane protein fhac: a member of the omp85/tpsb transporter family"/>
    <property type="match status" value="1"/>
</dbReference>
<sequence>MFHKEFKTFITLAMLVVSVFSYSQTIQEIVIQDNKKTKTPYIKSIINLKIGQQLDSTLLENDIIRLKREAGIAHAYYQVHKVDSDYKIVYGVQENFTIIPYFNFYTTDEDEVAYRLGVTEFNTFGKGVAVGIFYQKDIFDSYGLNVRAPYLINKNWGLSFMAQSLTTEEPVFFNNQVAQYKYNNVSFTAGVLHQLSLNHRAEIALSTFTEKYNYLSGATSTTVPQNLEVSKFLAKLIYEYNGVNSYYQYHEGFKSLFNLQYVDSSDSALPSFTIWRNDFTYFHRIGERGNWANRLRVGFSTNDDSPFAPFAVDNNLNIRGVGNTIDRGTAAIVLNTEYRHSFIDKDWFVLQGNAFVDAGTWRNPGGELTDFGESQNIRVYPGIGLRFIHKRIFNTIFRIDYGAGVTPDATQGFVFGIGQYF</sequence>
<reference evidence="1 2" key="1">
    <citation type="submission" date="2018-02" db="EMBL/GenBank/DDBJ databases">
        <title>Genomic Encyclopedia of Archaeal and Bacterial Type Strains, Phase II (KMG-II): from individual species to whole genera.</title>
        <authorList>
            <person name="Goeker M."/>
        </authorList>
    </citation>
    <scope>NUCLEOTIDE SEQUENCE [LARGE SCALE GENOMIC DNA]</scope>
    <source>
        <strain evidence="1 2">DSM 16809</strain>
    </source>
</reference>
<organism evidence="1 2">
    <name type="scientific">Nonlabens xylanidelens</name>
    <dbReference type="NCBI Taxonomy" id="191564"/>
    <lineage>
        <taxon>Bacteria</taxon>
        <taxon>Pseudomonadati</taxon>
        <taxon>Bacteroidota</taxon>
        <taxon>Flavobacteriia</taxon>
        <taxon>Flavobacteriales</taxon>
        <taxon>Flavobacteriaceae</taxon>
        <taxon>Nonlabens</taxon>
    </lineage>
</organism>
<proteinExistence type="predicted"/>
<dbReference type="AlphaFoldDB" id="A0A2S6IEZ5"/>
<evidence type="ECO:0000313" key="1">
    <source>
        <dbReference type="EMBL" id="PPK92756.1"/>
    </source>
</evidence>
<keyword evidence="2" id="KW-1185">Reference proteome</keyword>
<protein>
    <recommendedName>
        <fullName evidence="3">Surface antigen-like variable number repeat protein</fullName>
    </recommendedName>
</protein>
<dbReference type="RefSeq" id="WP_245890751.1">
    <property type="nucleotide sequence ID" value="NZ_MQVW01000014.1"/>
</dbReference>